<sequence>MKHLPMKFLLATLVVLLHHQLWKDCRSVTVVESIIMYHTHVNHTFVLEQYIAVCGHDFLCDVSVVPPHLKSNNSYESHIKCPPCSCNISCLVNWNCCPDLYLTLPPMTCETVDLEGFERNETENFRIVSSCPNDTIQEQIEACEVRNLSIIDRLFLPPVTSDGNLSIAFKNRHCAACNGFIAESEWIFNISCSQPTDFNYFSSYSEILNRASERNCHLSFYPINEEYAYKCEYRKVRDDMYYNTCRWTDYWQDSDNGDIQKMCESDYDLELELENSGITFKNVFCYICNAPYYDDNAIETCNSTDVWKPYDEKLFNACQYYPTITAVYPFKNIFCKLCNTNMENSLYFNDAEVTFTQGQFPFQYNITVEHFSFEYFYKVYLDIYSSTEYEDYEYIDVFQEFNSAYDVNLNSLLEQIHPYSPKRICHHSLKEPFATTLSEELNVRVLQQICYDYRVAYPMECLSTLLMMDHASPRHPRESEPVEERKVPLIIDCYRDSLPDLAMRTVPYCDQYLTDSIFTYLPVMKTKGDFNRFLFTSVFCALCNIDEDEVISIMSSNHMHYIEDTLYDFLRFLNIFKITLFCSLHLNFHNHVFLHSAIQTAYSMGCEVRYEPPPESDASCDIQDYDVGYCNSTGLWWEYDEDVVSACEYIELPWTLPVQKIQNVTYRNEFCILCNPLYSETNVIDSCSITGHLDLACEEGPVIQASYPYKNAFCMMCNLGIGIIVTETLASYTTTPTPFPPTNPSPTDSLPSLRSVFSIQQYDWGSQQTNYQSCNDHQFYDSLQGVCRNKTCYPGKILIGSNCSSLLTVTNNLRYAITMRHKGMVSGVLTIQDISTVYNFTLKDHLADIFRTSDFVIETMFSLYNISCDAEINNTNANVYIDLLTYVKVFVFGDVQRLLVEIDMVSFMNTELNITLDDGVLHLQNSFNRHASHIDGILHEYDQSQVCYVHMSSPPITNASSDDFRTVHISNLLICVQTIFKKYEYRLDWDGLTLYLVNLGLKLYYEEFQILPNGMVTVCLDRVLTAIHTASATQISVLRVLTTVCVTVSVICLLLTLLTYALFPHLRTIPGKNNIVLIVTLLMAQIVLLIQPIVTEVESLCIVIGSFSHYAWLCYFASLISCSVHMFRVFTGLHLHYEDNANKTVAKYTAFTFGIPAIIVVSVLSITMATTDGQSWGYSTYNCFIKEKYVYISTFITPLVVACSCNLVCLIVTANKIRVVPKIQKNKPDQVHFIVYLKLFVLTGMTWTFQIVDAFLMESVLTYISTFLNGCQGLLIFLTYVCNKRVLTLYKQLLLGERSDDEFHSSESRDSRAYEKTATTHM</sequence>
<feature type="compositionally biased region" description="Basic and acidic residues" evidence="5">
    <location>
        <begin position="1303"/>
        <end position="1315"/>
    </location>
</feature>
<evidence type="ECO:0000259" key="8">
    <source>
        <dbReference type="PROSITE" id="PS50261"/>
    </source>
</evidence>
<dbReference type="PROSITE" id="PS50261">
    <property type="entry name" value="G_PROTEIN_RECEP_F2_4"/>
    <property type="match status" value="1"/>
</dbReference>
<keyword evidence="2 6" id="KW-0812">Transmembrane</keyword>
<evidence type="ECO:0000256" key="1">
    <source>
        <dbReference type="ARBA" id="ARBA00004141"/>
    </source>
</evidence>
<evidence type="ECO:0000256" key="7">
    <source>
        <dbReference type="SAM" id="SignalP"/>
    </source>
</evidence>
<evidence type="ECO:0000256" key="6">
    <source>
        <dbReference type="SAM" id="Phobius"/>
    </source>
</evidence>
<feature type="transmembrane region" description="Helical" evidence="6">
    <location>
        <begin position="1233"/>
        <end position="1257"/>
    </location>
</feature>
<protein>
    <recommendedName>
        <fullName evidence="8">G-protein coupled receptors family 2 profile 2 domain-containing protein</fullName>
    </recommendedName>
</protein>
<dbReference type="GO" id="GO:0016020">
    <property type="term" value="C:membrane"/>
    <property type="evidence" value="ECO:0007669"/>
    <property type="project" value="UniProtKB-SubCell"/>
</dbReference>
<dbReference type="GO" id="GO:0004930">
    <property type="term" value="F:G protein-coupled receptor activity"/>
    <property type="evidence" value="ECO:0007669"/>
    <property type="project" value="InterPro"/>
</dbReference>
<evidence type="ECO:0000256" key="5">
    <source>
        <dbReference type="SAM" id="MobiDB-lite"/>
    </source>
</evidence>
<evidence type="ECO:0000313" key="9">
    <source>
        <dbReference type="EMBL" id="KAK3087299.1"/>
    </source>
</evidence>
<evidence type="ECO:0000313" key="10">
    <source>
        <dbReference type="Proteomes" id="UP001186944"/>
    </source>
</evidence>
<comment type="subcellular location">
    <subcellularLocation>
        <location evidence="1">Membrane</location>
        <topology evidence="1">Multi-pass membrane protein</topology>
    </subcellularLocation>
</comment>
<dbReference type="Pfam" id="PF00002">
    <property type="entry name" value="7tm_2"/>
    <property type="match status" value="1"/>
</dbReference>
<keyword evidence="3 6" id="KW-1133">Transmembrane helix</keyword>
<dbReference type="PANTHER" id="PTHR45902">
    <property type="entry name" value="LATROPHILIN RECEPTOR-LIKE PROTEIN A"/>
    <property type="match status" value="1"/>
</dbReference>
<dbReference type="Gene3D" id="1.20.1070.10">
    <property type="entry name" value="Rhodopsin 7-helix transmembrane proteins"/>
    <property type="match status" value="1"/>
</dbReference>
<feature type="signal peptide" evidence="7">
    <location>
        <begin position="1"/>
        <end position="27"/>
    </location>
</feature>
<feature type="domain" description="G-protein coupled receptors family 2 profile 2" evidence="8">
    <location>
        <begin position="1038"/>
        <end position="1284"/>
    </location>
</feature>
<dbReference type="CDD" id="cd15039">
    <property type="entry name" value="7tmB3_Methuselah-like"/>
    <property type="match status" value="1"/>
</dbReference>
<feature type="transmembrane region" description="Helical" evidence="6">
    <location>
        <begin position="1040"/>
        <end position="1063"/>
    </location>
</feature>
<proteinExistence type="predicted"/>
<gene>
    <name evidence="9" type="ORF">FSP39_004377</name>
</gene>
<feature type="transmembrane region" description="Helical" evidence="6">
    <location>
        <begin position="1148"/>
        <end position="1169"/>
    </location>
</feature>
<dbReference type="Proteomes" id="UP001186944">
    <property type="component" value="Unassembled WGS sequence"/>
</dbReference>
<dbReference type="InterPro" id="IPR017981">
    <property type="entry name" value="GPCR_2-like_7TM"/>
</dbReference>
<keyword evidence="10" id="KW-1185">Reference proteome</keyword>
<feature type="transmembrane region" description="Helical" evidence="6">
    <location>
        <begin position="1189"/>
        <end position="1212"/>
    </location>
</feature>
<organism evidence="9 10">
    <name type="scientific">Pinctada imbricata</name>
    <name type="common">Atlantic pearl-oyster</name>
    <name type="synonym">Pinctada martensii</name>
    <dbReference type="NCBI Taxonomy" id="66713"/>
    <lineage>
        <taxon>Eukaryota</taxon>
        <taxon>Metazoa</taxon>
        <taxon>Spiralia</taxon>
        <taxon>Lophotrochozoa</taxon>
        <taxon>Mollusca</taxon>
        <taxon>Bivalvia</taxon>
        <taxon>Autobranchia</taxon>
        <taxon>Pteriomorphia</taxon>
        <taxon>Pterioida</taxon>
        <taxon>Pterioidea</taxon>
        <taxon>Pteriidae</taxon>
        <taxon>Pinctada</taxon>
    </lineage>
</organism>
<dbReference type="InterPro" id="IPR000832">
    <property type="entry name" value="GPCR_2_secretin-like"/>
</dbReference>
<dbReference type="EMBL" id="VSWD01000011">
    <property type="protein sequence ID" value="KAK3087299.1"/>
    <property type="molecule type" value="Genomic_DNA"/>
</dbReference>
<evidence type="ECO:0000256" key="3">
    <source>
        <dbReference type="ARBA" id="ARBA00022989"/>
    </source>
</evidence>
<evidence type="ECO:0000256" key="2">
    <source>
        <dbReference type="ARBA" id="ARBA00022692"/>
    </source>
</evidence>
<evidence type="ECO:0000256" key="4">
    <source>
        <dbReference type="ARBA" id="ARBA00023136"/>
    </source>
</evidence>
<feature type="transmembrane region" description="Helical" evidence="6">
    <location>
        <begin position="1075"/>
        <end position="1095"/>
    </location>
</feature>
<feature type="region of interest" description="Disordered" evidence="5">
    <location>
        <begin position="1303"/>
        <end position="1322"/>
    </location>
</feature>
<dbReference type="GO" id="GO:0007166">
    <property type="term" value="P:cell surface receptor signaling pathway"/>
    <property type="evidence" value="ECO:0007669"/>
    <property type="project" value="InterPro"/>
</dbReference>
<accession>A0AA89BYF4</accession>
<dbReference type="PANTHER" id="PTHR45902:SF1">
    <property type="entry name" value="LATROPHILIN RECEPTOR-LIKE PROTEIN A"/>
    <property type="match status" value="1"/>
</dbReference>
<reference evidence="9" key="1">
    <citation type="submission" date="2019-08" db="EMBL/GenBank/DDBJ databases">
        <title>The improved chromosome-level genome for the pearl oyster Pinctada fucata martensii using PacBio sequencing and Hi-C.</title>
        <authorList>
            <person name="Zheng Z."/>
        </authorList>
    </citation>
    <scope>NUCLEOTIDE SEQUENCE</scope>
    <source>
        <strain evidence="9">ZZ-2019</strain>
        <tissue evidence="9">Adductor muscle</tissue>
    </source>
</reference>
<feature type="chain" id="PRO_5041737367" description="G-protein coupled receptors family 2 profile 2 domain-containing protein" evidence="7">
    <location>
        <begin position="28"/>
        <end position="1322"/>
    </location>
</feature>
<comment type="caution">
    <text evidence="9">The sequence shown here is derived from an EMBL/GenBank/DDBJ whole genome shotgun (WGS) entry which is preliminary data.</text>
</comment>
<feature type="transmembrane region" description="Helical" evidence="6">
    <location>
        <begin position="1263"/>
        <end position="1282"/>
    </location>
</feature>
<keyword evidence="4 6" id="KW-0472">Membrane</keyword>
<keyword evidence="7" id="KW-0732">Signal</keyword>
<feature type="transmembrane region" description="Helical" evidence="6">
    <location>
        <begin position="1107"/>
        <end position="1127"/>
    </location>
</feature>
<dbReference type="InterPro" id="IPR053231">
    <property type="entry name" value="GPCR_LN-TM7"/>
</dbReference>
<name>A0AA89BYF4_PINIB</name>